<sequence length="241" mass="27035">MRTVDDLQYNGLKIIQDRDGFRFGMDAVLLANLAPVNGVKKALDLGCGNGIVPILLAGKRGVEEVFGIDINEKEVEMAKESVKINGLSGVKIIAGDLRNIQDYFEYESFDLVTANPPYLRVQTGDMSPNPMRAAARHEIYCTLKDVLNAAFKVLRSGGSLFMVHRTERLAEVLGECRNSRLEPKSLYMVYPRINDRPNLFLVRCVKCGSPDMIVERPIIIYNSEGNYTEEYLRIYYGGEGD</sequence>
<keyword evidence="2" id="KW-0489">Methyltransferase</keyword>
<organism evidence="2 3">
    <name type="scientific">Calorimonas adulescens</name>
    <dbReference type="NCBI Taxonomy" id="2606906"/>
    <lineage>
        <taxon>Bacteria</taxon>
        <taxon>Bacillati</taxon>
        <taxon>Bacillota</taxon>
        <taxon>Clostridia</taxon>
        <taxon>Thermoanaerobacterales</taxon>
        <taxon>Thermoanaerobacteraceae</taxon>
        <taxon>Calorimonas</taxon>
    </lineage>
</organism>
<protein>
    <submittedName>
        <fullName evidence="2">tRNA1(Val) (Adenine(37)-N6)-methyltransferase</fullName>
    </submittedName>
</protein>
<dbReference type="PANTHER" id="PTHR47739:SF1">
    <property type="entry name" value="TRNA1(VAL) (ADENINE(37)-N6)-METHYLTRANSFERASE"/>
    <property type="match status" value="1"/>
</dbReference>
<dbReference type="Pfam" id="PF13847">
    <property type="entry name" value="Methyltransf_31"/>
    <property type="match status" value="1"/>
</dbReference>
<dbReference type="InterPro" id="IPR029063">
    <property type="entry name" value="SAM-dependent_MTases_sf"/>
</dbReference>
<dbReference type="Gene3D" id="3.40.50.150">
    <property type="entry name" value="Vaccinia Virus protein VP39"/>
    <property type="match status" value="1"/>
</dbReference>
<comment type="caution">
    <text evidence="2">The sequence shown here is derived from an EMBL/GenBank/DDBJ whole genome shotgun (WGS) entry which is preliminary data.</text>
</comment>
<dbReference type="InterPro" id="IPR025714">
    <property type="entry name" value="Methyltranfer_dom"/>
</dbReference>
<keyword evidence="2" id="KW-0808">Transferase</keyword>
<dbReference type="AlphaFoldDB" id="A0A5D8QBM7"/>
<dbReference type="InterPro" id="IPR050210">
    <property type="entry name" value="tRNA_Adenine-N(6)_MTase"/>
</dbReference>
<name>A0A5D8QBM7_9THEO</name>
<dbReference type="RefSeq" id="WP_149545152.1">
    <property type="nucleotide sequence ID" value="NZ_VTPS01000008.1"/>
</dbReference>
<feature type="domain" description="Methyltransferase" evidence="1">
    <location>
        <begin position="41"/>
        <end position="166"/>
    </location>
</feature>
<dbReference type="Proteomes" id="UP000322976">
    <property type="component" value="Unassembled WGS sequence"/>
</dbReference>
<accession>A0A5D8QBM7</accession>
<proteinExistence type="predicted"/>
<evidence type="ECO:0000313" key="2">
    <source>
        <dbReference type="EMBL" id="TZE82135.1"/>
    </source>
</evidence>
<gene>
    <name evidence="2" type="ORF">FWJ32_06500</name>
</gene>
<evidence type="ECO:0000259" key="1">
    <source>
        <dbReference type="Pfam" id="PF13847"/>
    </source>
</evidence>
<keyword evidence="3" id="KW-1185">Reference proteome</keyword>
<dbReference type="GO" id="GO:0008168">
    <property type="term" value="F:methyltransferase activity"/>
    <property type="evidence" value="ECO:0007669"/>
    <property type="project" value="UniProtKB-KW"/>
</dbReference>
<dbReference type="EMBL" id="VTPS01000008">
    <property type="protein sequence ID" value="TZE82135.1"/>
    <property type="molecule type" value="Genomic_DNA"/>
</dbReference>
<reference evidence="2 3" key="1">
    <citation type="submission" date="2019-08" db="EMBL/GenBank/DDBJ databases">
        <title>Calorimonas adulescens gen. nov., sp. nov., an anaerobic thermophilic bacterium from Sakhalin hot spring.</title>
        <authorList>
            <person name="Khomyakova M.A."/>
            <person name="Merkel A.Y."/>
            <person name="Novikov A."/>
            <person name="Bonch-Osmolovskaya E.A."/>
            <person name="Slobodkin A.I."/>
        </authorList>
    </citation>
    <scope>NUCLEOTIDE SEQUENCE [LARGE SCALE GENOMIC DNA]</scope>
    <source>
        <strain evidence="2 3">A05MB</strain>
    </source>
</reference>
<evidence type="ECO:0000313" key="3">
    <source>
        <dbReference type="Proteomes" id="UP000322976"/>
    </source>
</evidence>
<dbReference type="PANTHER" id="PTHR47739">
    <property type="entry name" value="TRNA1(VAL) (ADENINE(37)-N6)-METHYLTRANSFERASE"/>
    <property type="match status" value="1"/>
</dbReference>
<dbReference type="CDD" id="cd02440">
    <property type="entry name" value="AdoMet_MTases"/>
    <property type="match status" value="1"/>
</dbReference>
<dbReference type="GO" id="GO:0032259">
    <property type="term" value="P:methylation"/>
    <property type="evidence" value="ECO:0007669"/>
    <property type="project" value="UniProtKB-KW"/>
</dbReference>
<dbReference type="SUPFAM" id="SSF53335">
    <property type="entry name" value="S-adenosyl-L-methionine-dependent methyltransferases"/>
    <property type="match status" value="1"/>
</dbReference>